<gene>
    <name evidence="1" type="ORF">DC430_09290</name>
</gene>
<name>A0AA92C5G1_RHIRH</name>
<dbReference type="Proteomes" id="UP000244335">
    <property type="component" value="Unassembled WGS sequence"/>
</dbReference>
<proteinExistence type="predicted"/>
<protein>
    <submittedName>
        <fullName evidence="1">Uncharacterized protein</fullName>
    </submittedName>
</protein>
<sequence>MLEVNMKSVPAFKEAIDDAEYNGLVKGVAEALSAYVYNKGHKKQELHKWLYRLPLDDIRELMNDCFGAKSRDELQVTLRGKLEEFGFSFG</sequence>
<organism evidence="1 2">
    <name type="scientific">Rhizobium rhizogenes</name>
    <name type="common">Agrobacterium rhizogenes</name>
    <dbReference type="NCBI Taxonomy" id="359"/>
    <lineage>
        <taxon>Bacteria</taxon>
        <taxon>Pseudomonadati</taxon>
        <taxon>Pseudomonadota</taxon>
        <taxon>Alphaproteobacteria</taxon>
        <taxon>Hyphomicrobiales</taxon>
        <taxon>Rhizobiaceae</taxon>
        <taxon>Rhizobium/Agrobacterium group</taxon>
        <taxon>Rhizobium</taxon>
    </lineage>
</organism>
<accession>A0AA92C5G1</accession>
<evidence type="ECO:0000313" key="1">
    <source>
        <dbReference type="EMBL" id="PVE55376.1"/>
    </source>
</evidence>
<reference evidence="1 2" key="1">
    <citation type="submission" date="2018-04" db="EMBL/GenBank/DDBJ databases">
        <authorList>
            <person name="Hagen T."/>
        </authorList>
    </citation>
    <scope>NUCLEOTIDE SEQUENCE [LARGE SCALE GENOMIC DNA]</scope>
    <source>
        <strain evidence="1 2">TPD7009</strain>
    </source>
</reference>
<dbReference type="EMBL" id="QDFR01000002">
    <property type="protein sequence ID" value="PVE55376.1"/>
    <property type="molecule type" value="Genomic_DNA"/>
</dbReference>
<comment type="caution">
    <text evidence="1">The sequence shown here is derived from an EMBL/GenBank/DDBJ whole genome shotgun (WGS) entry which is preliminary data.</text>
</comment>
<dbReference type="AlphaFoldDB" id="A0AA92C5G1"/>
<evidence type="ECO:0000313" key="2">
    <source>
        <dbReference type="Proteomes" id="UP000244335"/>
    </source>
</evidence>